<dbReference type="STRING" id="634994.GCWU000323_01333"/>
<dbReference type="InterPro" id="IPR037883">
    <property type="entry name" value="Knr4/Smi1-like_sf"/>
</dbReference>
<sequence>MDKKLIENWDKAIWENIIKIDGKMLNEVEKKLKVKFPMADKKYIKAYNNARSVNIVFRIEREEFKVDFSNFNIDFLEMNTKFFLSLIETYFPSQKIVYILSGREKVNTKIEETVLIYYKQYEICYDFTKNEEEAEFCLITYEEVVEKDGIEILKKEIVEGTVKKEKLENVHSLKDLFEYMYITDEKVEKEEVFYIFRETATENEIKEFQEELGIKFPENYENMLNRAREEGVRLYPKKWKVKVPRGVMEYDTGMYIDLKDVKETYEIFLEEHKPYPKKLIPIALYGNGDYACLDYRGKLNTTLKEPKITYYVHDEIGNRRFIHLADSYDKFLDMIEVDEDEIERREKEIEESYFYGEQPLED</sequence>
<dbReference type="SUPFAM" id="SSF160631">
    <property type="entry name" value="SMI1/KNR4-like"/>
    <property type="match status" value="1"/>
</dbReference>
<dbReference type="RefSeq" id="WP_006804669.1">
    <property type="nucleotide sequence ID" value="NZ_GG700632.1"/>
</dbReference>
<comment type="caution">
    <text evidence="2">The sequence shown here is derived from an EMBL/GenBank/DDBJ whole genome shotgun (WGS) entry which is preliminary data.</text>
</comment>
<feature type="domain" description="Knr4/Smi1-like" evidence="1">
    <location>
        <begin position="19"/>
        <end position="147"/>
    </location>
</feature>
<evidence type="ECO:0000313" key="3">
    <source>
        <dbReference type="Proteomes" id="UP000006233"/>
    </source>
</evidence>
<dbReference type="EMBL" id="ACVB02000009">
    <property type="protein sequence ID" value="EEX74694.1"/>
    <property type="molecule type" value="Genomic_DNA"/>
</dbReference>
<feature type="domain" description="Knr4/Smi1-like" evidence="1">
    <location>
        <begin position="199"/>
        <end position="334"/>
    </location>
</feature>
<gene>
    <name evidence="2" type="ORF">GCWU000323_01333</name>
</gene>
<dbReference type="InterPro" id="IPR018958">
    <property type="entry name" value="Knr4/Smi1-like_dom"/>
</dbReference>
<dbReference type="Pfam" id="PF09346">
    <property type="entry name" value="SMI1_KNR4"/>
    <property type="match status" value="1"/>
</dbReference>
<organism evidence="2 3">
    <name type="scientific">Leptotrichia hofstadii F0254</name>
    <dbReference type="NCBI Taxonomy" id="634994"/>
    <lineage>
        <taxon>Bacteria</taxon>
        <taxon>Fusobacteriati</taxon>
        <taxon>Fusobacteriota</taxon>
        <taxon>Fusobacteriia</taxon>
        <taxon>Fusobacteriales</taxon>
        <taxon>Leptotrichiaceae</taxon>
        <taxon>Leptotrichia</taxon>
    </lineage>
</organism>
<evidence type="ECO:0000313" key="2">
    <source>
        <dbReference type="EMBL" id="EEX74694.1"/>
    </source>
</evidence>
<protein>
    <submittedName>
        <fullName evidence="2">SMI1 / KNR4 family protein</fullName>
    </submittedName>
</protein>
<name>C9MXT5_9FUSO</name>
<dbReference type="SMART" id="SM00860">
    <property type="entry name" value="SMI1_KNR4"/>
    <property type="match status" value="2"/>
</dbReference>
<evidence type="ECO:0000259" key="1">
    <source>
        <dbReference type="SMART" id="SM00860"/>
    </source>
</evidence>
<dbReference type="Proteomes" id="UP000006233">
    <property type="component" value="Unassembled WGS sequence"/>
</dbReference>
<dbReference type="AlphaFoldDB" id="C9MXT5"/>
<accession>C9MXT5</accession>
<dbReference type="HOGENOM" id="CLU_764613_0_0_0"/>
<dbReference type="Gene3D" id="3.40.1580.10">
    <property type="entry name" value="SMI1/KNR4-like"/>
    <property type="match status" value="1"/>
</dbReference>
<proteinExistence type="predicted"/>
<reference evidence="2 3" key="1">
    <citation type="submission" date="2009-09" db="EMBL/GenBank/DDBJ databases">
        <authorList>
            <person name="Weinstock G."/>
            <person name="Sodergren E."/>
            <person name="Clifton S."/>
            <person name="Fulton L."/>
            <person name="Fulton B."/>
            <person name="Courtney L."/>
            <person name="Fronick C."/>
            <person name="Harrison M."/>
            <person name="Strong C."/>
            <person name="Farmer C."/>
            <person name="Delahaunty K."/>
            <person name="Markovic C."/>
            <person name="Hall O."/>
            <person name="Minx P."/>
            <person name="Tomlinson C."/>
            <person name="Mitreva M."/>
            <person name="Nelson J."/>
            <person name="Hou S."/>
            <person name="Wollam A."/>
            <person name="Pepin K.H."/>
            <person name="Johnson M."/>
            <person name="Bhonagiri V."/>
            <person name="Nash W.E."/>
            <person name="Warren W."/>
            <person name="Chinwalla A."/>
            <person name="Mardis E.R."/>
            <person name="Wilson R.K."/>
        </authorList>
    </citation>
    <scope>NUCLEOTIDE SEQUENCE [LARGE SCALE GENOMIC DNA]</scope>
    <source>
        <strain evidence="2 3">F0254</strain>
    </source>
</reference>